<dbReference type="GO" id="GO:0071949">
    <property type="term" value="F:FAD binding"/>
    <property type="evidence" value="ECO:0007669"/>
    <property type="project" value="InterPro"/>
</dbReference>
<dbReference type="Gene3D" id="3.30.465.10">
    <property type="match status" value="1"/>
</dbReference>
<protein>
    <recommendedName>
        <fullName evidence="6">FAD-binding PCMH-type domain-containing protein</fullName>
    </recommendedName>
</protein>
<name>A0A067PJJ4_9AGAM</name>
<dbReference type="InterPro" id="IPR012951">
    <property type="entry name" value="BBE"/>
</dbReference>
<evidence type="ECO:0000256" key="5">
    <source>
        <dbReference type="SAM" id="MobiDB-lite"/>
    </source>
</evidence>
<dbReference type="SUPFAM" id="SSF56176">
    <property type="entry name" value="FAD-binding/transporter-associated domain-like"/>
    <property type="match status" value="1"/>
</dbReference>
<dbReference type="InterPro" id="IPR006093">
    <property type="entry name" value="Oxy_OxRdtase_FAD_BS"/>
</dbReference>
<dbReference type="PROSITE" id="PS51387">
    <property type="entry name" value="FAD_PCMH"/>
    <property type="match status" value="1"/>
</dbReference>
<keyword evidence="8" id="KW-1185">Reference proteome</keyword>
<dbReference type="InterPro" id="IPR016166">
    <property type="entry name" value="FAD-bd_PCMH"/>
</dbReference>
<dbReference type="InterPro" id="IPR016169">
    <property type="entry name" value="FAD-bd_PCMH_sub2"/>
</dbReference>
<dbReference type="PANTHER" id="PTHR42973">
    <property type="entry name" value="BINDING OXIDOREDUCTASE, PUTATIVE (AFU_ORTHOLOGUE AFUA_1G17690)-RELATED"/>
    <property type="match status" value="1"/>
</dbReference>
<evidence type="ECO:0000256" key="4">
    <source>
        <dbReference type="ARBA" id="ARBA00023002"/>
    </source>
</evidence>
<dbReference type="PANTHER" id="PTHR42973:SF17">
    <property type="entry name" value="OXIDASE, PUTATIVE (AFU_ORTHOLOGUE AFUA_6G14340)-RELATED"/>
    <property type="match status" value="1"/>
</dbReference>
<evidence type="ECO:0000313" key="7">
    <source>
        <dbReference type="EMBL" id="KDQ51202.1"/>
    </source>
</evidence>
<dbReference type="AlphaFoldDB" id="A0A067PJJ4"/>
<dbReference type="STRING" id="933084.A0A067PJJ4"/>
<dbReference type="PROSITE" id="PS00862">
    <property type="entry name" value="OX2_COVAL_FAD"/>
    <property type="match status" value="1"/>
</dbReference>
<dbReference type="Pfam" id="PF08031">
    <property type="entry name" value="BBE"/>
    <property type="match status" value="1"/>
</dbReference>
<sequence>MGSLFSRLLPHRAKRVSTAPGPTTPPPPRTPAETQSEFVTALSHAGIKGGIKTPGHIDYDIDTIPWNLRCAPKPVAVLYASNPKDVQLAVQVAAKFGIPIQPRSGGHSFASYSLGGRSGALVIDLAALNDVHVDQKTWRATIGGGTRLDKVTKELFAQGKRTIAHGTCPQVGIGGHATIGGQGPLSRMYGLCLDHVVEVEVVVADGSIVRANGSKNSDLFWALLGAAASFGIITSFVFETHPAPTTVTHYSFQLTIGSPSELAAAFMAWQSFVSSPVVVNDRQFNSIVNILKGGILVQGTRFGTQAELEASDAHIEMCKLFKVDVDIKQLDWLASILFWATNEVYTISGGVSIPAYMKSFVVRQSTPLPITAVESWFKYMNRHHAPPDSTFVIVADLQGGRTSDFANDATAYAHRDALYTVCIYGLATLPFPDDVLAFLSGMVDSVADATPDITYGVYPGYVDPLIPKSKWPTQYWGSNYPRLLQIKNKYDPKHVFANPQSVGSESDFAGTAPLSP</sequence>
<dbReference type="Gene3D" id="3.40.462.20">
    <property type="match status" value="1"/>
</dbReference>
<evidence type="ECO:0000256" key="2">
    <source>
        <dbReference type="ARBA" id="ARBA00022630"/>
    </source>
</evidence>
<reference evidence="8" key="1">
    <citation type="journal article" date="2014" name="Proc. Natl. Acad. Sci. U.S.A.">
        <title>Extensive sampling of basidiomycete genomes demonstrates inadequacy of the white-rot/brown-rot paradigm for wood decay fungi.</title>
        <authorList>
            <person name="Riley R."/>
            <person name="Salamov A.A."/>
            <person name="Brown D.W."/>
            <person name="Nagy L.G."/>
            <person name="Floudas D."/>
            <person name="Held B.W."/>
            <person name="Levasseur A."/>
            <person name="Lombard V."/>
            <person name="Morin E."/>
            <person name="Otillar R."/>
            <person name="Lindquist E.A."/>
            <person name="Sun H."/>
            <person name="LaButti K.M."/>
            <person name="Schmutz J."/>
            <person name="Jabbour D."/>
            <person name="Luo H."/>
            <person name="Baker S.E."/>
            <person name="Pisabarro A.G."/>
            <person name="Walton J.D."/>
            <person name="Blanchette R.A."/>
            <person name="Henrissat B."/>
            <person name="Martin F."/>
            <person name="Cullen D."/>
            <person name="Hibbett D.S."/>
            <person name="Grigoriev I.V."/>
        </authorList>
    </citation>
    <scope>NUCLEOTIDE SEQUENCE [LARGE SCALE GENOMIC DNA]</scope>
    <source>
        <strain evidence="8">MUCL 33604</strain>
    </source>
</reference>
<dbReference type="OrthoDB" id="407275at2759"/>
<dbReference type="GO" id="GO:0016491">
    <property type="term" value="F:oxidoreductase activity"/>
    <property type="evidence" value="ECO:0007669"/>
    <property type="project" value="UniProtKB-KW"/>
</dbReference>
<evidence type="ECO:0000256" key="3">
    <source>
        <dbReference type="ARBA" id="ARBA00022827"/>
    </source>
</evidence>
<feature type="domain" description="FAD-binding PCMH-type" evidence="6">
    <location>
        <begin position="70"/>
        <end position="243"/>
    </location>
</feature>
<dbReference type="InterPro" id="IPR050416">
    <property type="entry name" value="FAD-linked_Oxidoreductase"/>
</dbReference>
<dbReference type="Proteomes" id="UP000027265">
    <property type="component" value="Unassembled WGS sequence"/>
</dbReference>
<proteinExistence type="inferred from homology"/>
<dbReference type="Pfam" id="PF01565">
    <property type="entry name" value="FAD_binding_4"/>
    <property type="match status" value="1"/>
</dbReference>
<dbReference type="EMBL" id="KL197750">
    <property type="protein sequence ID" value="KDQ51202.1"/>
    <property type="molecule type" value="Genomic_DNA"/>
</dbReference>
<dbReference type="InParanoid" id="A0A067PJJ4"/>
<dbReference type="InterPro" id="IPR036318">
    <property type="entry name" value="FAD-bd_PCMH-like_sf"/>
</dbReference>
<keyword evidence="2" id="KW-0285">Flavoprotein</keyword>
<keyword evidence="4" id="KW-0560">Oxidoreductase</keyword>
<evidence type="ECO:0000256" key="1">
    <source>
        <dbReference type="ARBA" id="ARBA00005466"/>
    </source>
</evidence>
<keyword evidence="3" id="KW-0274">FAD</keyword>
<accession>A0A067PJJ4</accession>
<dbReference type="HOGENOM" id="CLU_018354_10_1_1"/>
<feature type="region of interest" description="Disordered" evidence="5">
    <location>
        <begin position="10"/>
        <end position="34"/>
    </location>
</feature>
<evidence type="ECO:0000313" key="8">
    <source>
        <dbReference type="Proteomes" id="UP000027265"/>
    </source>
</evidence>
<comment type="similarity">
    <text evidence="1">Belongs to the oxygen-dependent FAD-linked oxidoreductase family.</text>
</comment>
<dbReference type="InterPro" id="IPR006094">
    <property type="entry name" value="Oxid_FAD_bind_N"/>
</dbReference>
<evidence type="ECO:0000259" key="6">
    <source>
        <dbReference type="PROSITE" id="PS51387"/>
    </source>
</evidence>
<gene>
    <name evidence="7" type="ORF">JAAARDRAFT_163805</name>
</gene>
<organism evidence="7 8">
    <name type="scientific">Jaapia argillacea MUCL 33604</name>
    <dbReference type="NCBI Taxonomy" id="933084"/>
    <lineage>
        <taxon>Eukaryota</taxon>
        <taxon>Fungi</taxon>
        <taxon>Dikarya</taxon>
        <taxon>Basidiomycota</taxon>
        <taxon>Agaricomycotina</taxon>
        <taxon>Agaricomycetes</taxon>
        <taxon>Agaricomycetidae</taxon>
        <taxon>Jaapiales</taxon>
        <taxon>Jaapiaceae</taxon>
        <taxon>Jaapia</taxon>
    </lineage>
</organism>